<feature type="compositionally biased region" description="Pro residues" evidence="11">
    <location>
        <begin position="1581"/>
        <end position="1593"/>
    </location>
</feature>
<evidence type="ECO:0000256" key="9">
    <source>
        <dbReference type="ARBA" id="ARBA00024687"/>
    </source>
</evidence>
<dbReference type="Pfam" id="PF12931">
    <property type="entry name" value="TPR_Sec16"/>
    <property type="match status" value="1"/>
</dbReference>
<evidence type="ECO:0000256" key="5">
    <source>
        <dbReference type="ARBA" id="ARBA00022892"/>
    </source>
</evidence>
<dbReference type="PANTHER" id="PTHR13402">
    <property type="entry name" value="RGPR-RELATED"/>
    <property type="match status" value="1"/>
</dbReference>
<evidence type="ECO:0000256" key="7">
    <source>
        <dbReference type="ARBA" id="ARBA00023006"/>
    </source>
</evidence>
<dbReference type="RefSeq" id="XP_033598102.1">
    <property type="nucleotide sequence ID" value="XM_033749595.1"/>
</dbReference>
<dbReference type="Gene3D" id="1.25.40.1030">
    <property type="match status" value="1"/>
</dbReference>
<feature type="region of interest" description="Disordered" evidence="11">
    <location>
        <begin position="1"/>
        <end position="76"/>
    </location>
</feature>
<feature type="compositionally biased region" description="Polar residues" evidence="11">
    <location>
        <begin position="676"/>
        <end position="736"/>
    </location>
</feature>
<dbReference type="GO" id="GO:0070971">
    <property type="term" value="C:endoplasmic reticulum exit site"/>
    <property type="evidence" value="ECO:0007669"/>
    <property type="project" value="TreeGrafter"/>
</dbReference>
<dbReference type="InterPro" id="IPR024340">
    <property type="entry name" value="Sec16_CCD"/>
</dbReference>
<comment type="function">
    <text evidence="9 10">Involved in the initiation of assembly of the COPII coat required for the formation of transport vesicles from the endoplasmic reticulum (ER) and the selection of cargo molecules. Also involved in autophagy.</text>
</comment>
<feature type="compositionally biased region" description="Polar residues" evidence="11">
    <location>
        <begin position="563"/>
        <end position="572"/>
    </location>
</feature>
<dbReference type="GO" id="GO:0070973">
    <property type="term" value="P:protein localization to endoplasmic reticulum exit site"/>
    <property type="evidence" value="ECO:0007669"/>
    <property type="project" value="TreeGrafter"/>
</dbReference>
<dbReference type="GO" id="GO:0015031">
    <property type="term" value="P:protein transport"/>
    <property type="evidence" value="ECO:0007669"/>
    <property type="project" value="UniProtKB-KW"/>
</dbReference>
<evidence type="ECO:0000256" key="3">
    <source>
        <dbReference type="ARBA" id="ARBA00022448"/>
    </source>
</evidence>
<dbReference type="OrthoDB" id="8918678at2759"/>
<feature type="compositionally biased region" description="Low complexity" evidence="11">
    <location>
        <begin position="1452"/>
        <end position="1461"/>
    </location>
</feature>
<evidence type="ECO:0000313" key="14">
    <source>
        <dbReference type="EMBL" id="KAF2755651.1"/>
    </source>
</evidence>
<feature type="compositionally biased region" description="Basic residues" evidence="11">
    <location>
        <begin position="1685"/>
        <end position="1694"/>
    </location>
</feature>
<accession>A0A6A6W3N4</accession>
<evidence type="ECO:0000259" key="13">
    <source>
        <dbReference type="Pfam" id="PF12932"/>
    </source>
</evidence>
<keyword evidence="7 10" id="KW-0072">Autophagy</keyword>
<feature type="compositionally biased region" description="Polar residues" evidence="11">
    <location>
        <begin position="11"/>
        <end position="25"/>
    </location>
</feature>
<feature type="compositionally biased region" description="Polar residues" evidence="11">
    <location>
        <begin position="1333"/>
        <end position="1346"/>
    </location>
</feature>
<dbReference type="GO" id="GO:0005789">
    <property type="term" value="C:endoplasmic reticulum membrane"/>
    <property type="evidence" value="ECO:0007669"/>
    <property type="project" value="UniProtKB-SubCell"/>
</dbReference>
<feature type="region of interest" description="Disordered" evidence="11">
    <location>
        <begin position="94"/>
        <end position="203"/>
    </location>
</feature>
<feature type="compositionally biased region" description="Pro residues" evidence="11">
    <location>
        <begin position="1603"/>
        <end position="1623"/>
    </location>
</feature>
<keyword evidence="15" id="KW-1185">Reference proteome</keyword>
<comment type="subcellular location">
    <subcellularLocation>
        <location evidence="1">Endoplasmic reticulum membrane</location>
        <topology evidence="1">Peripheral membrane protein</topology>
        <orientation evidence="1">Cytoplasmic side</orientation>
    </subcellularLocation>
</comment>
<feature type="domain" description="Sec16 Sec23-binding" evidence="12">
    <location>
        <begin position="966"/>
        <end position="1264"/>
    </location>
</feature>
<evidence type="ECO:0000256" key="1">
    <source>
        <dbReference type="ARBA" id="ARBA00004397"/>
    </source>
</evidence>
<dbReference type="GO" id="GO:0012507">
    <property type="term" value="C:ER to Golgi transport vesicle membrane"/>
    <property type="evidence" value="ECO:0007669"/>
    <property type="project" value="TreeGrafter"/>
</dbReference>
<feature type="compositionally biased region" description="Polar residues" evidence="11">
    <location>
        <begin position="1393"/>
        <end position="1419"/>
    </location>
</feature>
<evidence type="ECO:0000256" key="6">
    <source>
        <dbReference type="ARBA" id="ARBA00022927"/>
    </source>
</evidence>
<feature type="compositionally biased region" description="Low complexity" evidence="11">
    <location>
        <begin position="463"/>
        <end position="475"/>
    </location>
</feature>
<feature type="domain" description="Sec16 central conserved" evidence="13">
    <location>
        <begin position="804"/>
        <end position="921"/>
    </location>
</feature>
<feature type="compositionally biased region" description="Polar residues" evidence="11">
    <location>
        <begin position="642"/>
        <end position="657"/>
    </location>
</feature>
<dbReference type="PANTHER" id="PTHR13402:SF6">
    <property type="entry name" value="SECRETORY 16, ISOFORM I"/>
    <property type="match status" value="1"/>
</dbReference>
<gene>
    <name evidence="14" type="ORF">EJ05DRAFT_540331</name>
</gene>
<evidence type="ECO:0000256" key="8">
    <source>
        <dbReference type="ARBA" id="ARBA00023136"/>
    </source>
</evidence>
<evidence type="ECO:0000256" key="2">
    <source>
        <dbReference type="ARBA" id="ARBA00005927"/>
    </source>
</evidence>
<feature type="compositionally biased region" description="Basic and acidic residues" evidence="11">
    <location>
        <begin position="1503"/>
        <end position="1527"/>
    </location>
</feature>
<feature type="compositionally biased region" description="Polar residues" evidence="11">
    <location>
        <begin position="357"/>
        <end position="369"/>
    </location>
</feature>
<dbReference type="GO" id="GO:0007030">
    <property type="term" value="P:Golgi organization"/>
    <property type="evidence" value="ECO:0007669"/>
    <property type="project" value="TreeGrafter"/>
</dbReference>
<feature type="compositionally biased region" description="Acidic residues" evidence="11">
    <location>
        <begin position="49"/>
        <end position="61"/>
    </location>
</feature>
<comment type="similarity">
    <text evidence="2 10">Belongs to the SEC16 family.</text>
</comment>
<proteinExistence type="inferred from homology"/>
<dbReference type="Pfam" id="PF12932">
    <property type="entry name" value="Sec16"/>
    <property type="match status" value="1"/>
</dbReference>
<feature type="region of interest" description="Disordered" evidence="11">
    <location>
        <begin position="226"/>
        <end position="248"/>
    </location>
</feature>
<evidence type="ECO:0000313" key="15">
    <source>
        <dbReference type="Proteomes" id="UP000799437"/>
    </source>
</evidence>
<feature type="region of interest" description="Disordered" evidence="11">
    <location>
        <begin position="336"/>
        <end position="777"/>
    </location>
</feature>
<evidence type="ECO:0000256" key="10">
    <source>
        <dbReference type="RuleBase" id="RU364101"/>
    </source>
</evidence>
<feature type="compositionally biased region" description="Polar residues" evidence="11">
    <location>
        <begin position="1373"/>
        <end position="1382"/>
    </location>
</feature>
<evidence type="ECO:0000256" key="11">
    <source>
        <dbReference type="SAM" id="MobiDB-lite"/>
    </source>
</evidence>
<dbReference type="FunFam" id="1.25.40.1030:FF:000008">
    <property type="entry name" value="Protein transport protein sec16"/>
    <property type="match status" value="1"/>
</dbReference>
<keyword evidence="4 10" id="KW-0256">Endoplasmic reticulum</keyword>
<feature type="region of interest" description="Disordered" evidence="11">
    <location>
        <begin position="1286"/>
        <end position="1554"/>
    </location>
</feature>
<feature type="region of interest" description="Disordered" evidence="11">
    <location>
        <begin position="1570"/>
        <end position="1703"/>
    </location>
</feature>
<dbReference type="EMBL" id="ML996577">
    <property type="protein sequence ID" value="KAF2755651.1"/>
    <property type="molecule type" value="Genomic_DNA"/>
</dbReference>
<dbReference type="GO" id="GO:0016192">
    <property type="term" value="P:vesicle-mediated transport"/>
    <property type="evidence" value="ECO:0007669"/>
    <property type="project" value="UniProtKB-KW"/>
</dbReference>
<dbReference type="CDD" id="cd09233">
    <property type="entry name" value="ACE1-Sec16-like"/>
    <property type="match status" value="1"/>
</dbReference>
<name>A0A6A6W3N4_9PEZI</name>
<keyword evidence="3 10" id="KW-0813">Transport</keyword>
<evidence type="ECO:0000259" key="12">
    <source>
        <dbReference type="Pfam" id="PF12931"/>
    </source>
</evidence>
<organism evidence="14 15">
    <name type="scientific">Pseudovirgaria hyperparasitica</name>
    <dbReference type="NCBI Taxonomy" id="470096"/>
    <lineage>
        <taxon>Eukaryota</taxon>
        <taxon>Fungi</taxon>
        <taxon>Dikarya</taxon>
        <taxon>Ascomycota</taxon>
        <taxon>Pezizomycotina</taxon>
        <taxon>Dothideomycetes</taxon>
        <taxon>Dothideomycetes incertae sedis</taxon>
        <taxon>Acrospermales</taxon>
        <taxon>Acrospermaceae</taxon>
        <taxon>Pseudovirgaria</taxon>
    </lineage>
</organism>
<feature type="compositionally biased region" description="Polar residues" evidence="11">
    <location>
        <begin position="1287"/>
        <end position="1298"/>
    </location>
</feature>
<dbReference type="GO" id="GO:0006914">
    <property type="term" value="P:autophagy"/>
    <property type="evidence" value="ECO:0007669"/>
    <property type="project" value="UniProtKB-KW"/>
</dbReference>
<evidence type="ECO:0000256" key="4">
    <source>
        <dbReference type="ARBA" id="ARBA00022824"/>
    </source>
</evidence>
<reference evidence="14" key="1">
    <citation type="journal article" date="2020" name="Stud. Mycol.">
        <title>101 Dothideomycetes genomes: a test case for predicting lifestyles and emergence of pathogens.</title>
        <authorList>
            <person name="Haridas S."/>
            <person name="Albert R."/>
            <person name="Binder M."/>
            <person name="Bloem J."/>
            <person name="Labutti K."/>
            <person name="Salamov A."/>
            <person name="Andreopoulos B."/>
            <person name="Baker S."/>
            <person name="Barry K."/>
            <person name="Bills G."/>
            <person name="Bluhm B."/>
            <person name="Cannon C."/>
            <person name="Castanera R."/>
            <person name="Culley D."/>
            <person name="Daum C."/>
            <person name="Ezra D."/>
            <person name="Gonzalez J."/>
            <person name="Henrissat B."/>
            <person name="Kuo A."/>
            <person name="Liang C."/>
            <person name="Lipzen A."/>
            <person name="Lutzoni F."/>
            <person name="Magnuson J."/>
            <person name="Mondo S."/>
            <person name="Nolan M."/>
            <person name="Ohm R."/>
            <person name="Pangilinan J."/>
            <person name="Park H.-J."/>
            <person name="Ramirez L."/>
            <person name="Alfaro M."/>
            <person name="Sun H."/>
            <person name="Tritt A."/>
            <person name="Yoshinaga Y."/>
            <person name="Zwiers L.-H."/>
            <person name="Turgeon B."/>
            <person name="Goodwin S."/>
            <person name="Spatafora J."/>
            <person name="Crous P."/>
            <person name="Grigoriev I."/>
        </authorList>
    </citation>
    <scope>NUCLEOTIDE SEQUENCE</scope>
    <source>
        <strain evidence="14">CBS 121739</strain>
    </source>
</reference>
<feature type="compositionally biased region" description="Polar residues" evidence="11">
    <location>
        <begin position="1429"/>
        <end position="1442"/>
    </location>
</feature>
<keyword evidence="8 10" id="KW-0472">Membrane</keyword>
<keyword evidence="5 10" id="KW-0931">ER-Golgi transport</keyword>
<feature type="compositionally biased region" description="Low complexity" evidence="11">
    <location>
        <begin position="1350"/>
        <end position="1372"/>
    </location>
</feature>
<dbReference type="GeneID" id="54490649"/>
<sequence>MASWNPALRPNSGSRPDTTETTSNAPADVDASTGTETVEEVAELSWDTQDAETGQDEPEDEFFVRHGGHLSYDAKANPKANPLISRATGLDMAVEEDTEEAPETPIDPPENTSTSGLINAPPVTETSAGEDTAMEEHPAEQNYEPQSESTFLEDAKQENPADPLVPETDAALNWGSSDASFDIGADIGPVSSSQPEEMATEKTVDWGEIEDDFDLGVKDASAMATNSANGPALQSKPADLDWGPGDDGDLIFEATGTQAAEIPPASAQQDELDDLWKAALDDDFGTTADSSAFLFDDDEGFLEEEAAQLSEQVGSNGTNGAIGGSLSNSKYAPVGAQAVQPPSNQYTPQAGRFADVPQSNSSNTAQIMSTPAYGGINGKASYGKPERPAITNSAQSFADKNKGGYASPYDLPTDIIQPKKRVGSNRMAVPSAQPTPPPPPRSSSMNSTASMPPPRSVPQTYQSSTTFSPPSSSSSMNPEIRGQLRPKASTSSFFEELPSVAKPKSSGRYTPQPSAVHHAPSRSPIASQPLQPPSNPQPSVSEPPTDPVAFASHLQQPERLSLFSESPPSSNLAPAPTITAKRYSPAPPSTGPAASRYSPAPPAVAPSQISASAPPPKYSPPSTVAVPTGLNQNRYAAEPTAQPRSSSQSFLPRTSSPLAHHTMSQGGAGRSSSQAPPTSYQPSRATASPPATTDMASSNTGSPRKTSNYAPQPQNSQAPLQQSFAPPRRSQTSSPGTVMKSPPYAAHADRPSSHHGPGSPPSTISGESIFPSMPPRLGYSQDTVFAVPTDERAQDPLERWKGYPVFRWGLGGTVVTSFPQQTPRYGAGNTAPTMKRSPGEIKLQSIKQTSPLDDKITTFPGPLKGKGKKKDVVVWMKAQIETMGKDYQSTAIHGTTTEDLRRRDERLLLWKILQVFIENDGKLEGSKVAEDSVKQILQVNVETSTQLQPGEKVQSEPVDPQAVTVLRDHLSTGDREKATWHAVDNRLWGHAMLISSTLSKDVWKQVIQEFVRQEVRKISGDNQALAALYEVFAGNWEDSVDQLVPVSARAGFQMINTTGPAINKNALEGLDKWQETLLLILGNRSEGDAQALLSLARLLAGYRRTDAAHICALFARSMAHFGGTDDPQADIVLFGADHRNANDIAQDLDAIILTEVYEYGLSLSSTTASLPHLQPYKLVHAYALAEYGQRSNSISYCDHIAAVVKSSTRGSPYYNATFLSHLDDLTKRLSQAPKDGSSSWISKPSMEKVSGSFLAKFNSFVAGDDSDAASNQSGGADVGPFARIAGNTPTISPTQSSADLYGQYRGNGSVTSPAPGFSPQAPSSRYAPGAVYTPQQSFEQPHSQYMPQEASSYTSSSAPNPYAPSYNPTPNTSQAPTSQPSKSHTEYNPPVQEPSNGYSPYGTSSYQSNVPPDSHNAATEETVPVTFDQAITSHSQPTNSVPSAYEPPSMGSYEPPSYQPYEPEPELEQETSTEKKKKSFMDDDDDDQMLKQAEALKKQQRAQADKEAEENFKRAAEADAAKSKGQDGGKGWFGGWFKKDPNAGPGPIKAKLGEESSFVYDTELKKWVNKKGGSAAATPSAPTPPPPRGPPSRAPSGAGPPISSGPPTRPPTSMPMGGPPSGPPSRVGTPASTASVDGGASAPPLLPPHLSNGPPSGPPSRPNTSMSNASSIDDLLGAPQARKGGTVKKGKRGGRYVDVMAAK</sequence>
<dbReference type="Proteomes" id="UP000799437">
    <property type="component" value="Unassembled WGS sequence"/>
</dbReference>
<keyword evidence="6 10" id="KW-0653">Protein transport</keyword>
<protein>
    <recommendedName>
        <fullName evidence="10">Protein transport protein sec16</fullName>
    </recommendedName>
</protein>
<dbReference type="InterPro" id="IPR024298">
    <property type="entry name" value="Sec16_Sec23-bd"/>
</dbReference>